<reference evidence="3 4" key="1">
    <citation type="submission" date="2017-11" db="EMBL/GenBank/DDBJ databases">
        <title>De novo assembly and phasing of dikaryotic genomes from two isolates of Puccinia coronata f. sp. avenae, the causal agent of oat crown rust.</title>
        <authorList>
            <person name="Miller M.E."/>
            <person name="Zhang Y."/>
            <person name="Omidvar V."/>
            <person name="Sperschneider J."/>
            <person name="Schwessinger B."/>
            <person name="Raley C."/>
            <person name="Palmer J.M."/>
            <person name="Garnica D."/>
            <person name="Upadhyaya N."/>
            <person name="Rathjen J."/>
            <person name="Taylor J.M."/>
            <person name="Park R.F."/>
            <person name="Dodds P.N."/>
            <person name="Hirsch C.D."/>
            <person name="Kianian S.F."/>
            <person name="Figueroa M."/>
        </authorList>
    </citation>
    <scope>NUCLEOTIDE SEQUENCE [LARGE SCALE GENOMIC DNA]</scope>
    <source>
        <strain evidence="3">12SD80</strain>
    </source>
</reference>
<evidence type="ECO:0000259" key="2">
    <source>
        <dbReference type="Pfam" id="PF00346"/>
    </source>
</evidence>
<dbReference type="Proteomes" id="UP000235392">
    <property type="component" value="Unassembled WGS sequence"/>
</dbReference>
<dbReference type="GO" id="GO:0048038">
    <property type="term" value="F:quinone binding"/>
    <property type="evidence" value="ECO:0007669"/>
    <property type="project" value="InterPro"/>
</dbReference>
<protein>
    <recommendedName>
        <fullName evidence="2">NADH-quinone oxidoreductase subunit D domain-containing protein</fullName>
    </recommendedName>
</protein>
<evidence type="ECO:0000256" key="1">
    <source>
        <dbReference type="ARBA" id="ARBA00005769"/>
    </source>
</evidence>
<comment type="caution">
    <text evidence="3">The sequence shown here is derived from an EMBL/GenBank/DDBJ whole genome shotgun (WGS) entry which is preliminary data.</text>
</comment>
<evidence type="ECO:0000313" key="3">
    <source>
        <dbReference type="EMBL" id="PLW05925.1"/>
    </source>
</evidence>
<gene>
    <name evidence="3" type="ORF">PCASD_23919</name>
</gene>
<proteinExistence type="inferred from homology"/>
<dbReference type="Pfam" id="PF00346">
    <property type="entry name" value="Complex1_49kDa"/>
    <property type="match status" value="1"/>
</dbReference>
<dbReference type="InterPro" id="IPR001135">
    <property type="entry name" value="NADH_Q_OxRdtase_suD"/>
</dbReference>
<comment type="similarity">
    <text evidence="1">Belongs to the complex I 49 kDa subunit family.</text>
</comment>
<sequence>MKESMEALIHHFKLFSEGYNVPPGETYSAIEAPRARWASTSSATAPIGLTLPHPRSWFCSSGRGRFHVTTSLLTGYGRDHRTMDLVFGEVDR</sequence>
<dbReference type="GO" id="GO:0016651">
    <property type="term" value="F:oxidoreductase activity, acting on NAD(P)H"/>
    <property type="evidence" value="ECO:0007669"/>
    <property type="project" value="InterPro"/>
</dbReference>
<name>A0A2N5RY43_9BASI</name>
<organism evidence="3 4">
    <name type="scientific">Puccinia coronata f. sp. avenae</name>
    <dbReference type="NCBI Taxonomy" id="200324"/>
    <lineage>
        <taxon>Eukaryota</taxon>
        <taxon>Fungi</taxon>
        <taxon>Dikarya</taxon>
        <taxon>Basidiomycota</taxon>
        <taxon>Pucciniomycotina</taxon>
        <taxon>Pucciniomycetes</taxon>
        <taxon>Pucciniales</taxon>
        <taxon>Pucciniaceae</taxon>
        <taxon>Puccinia</taxon>
    </lineage>
</organism>
<dbReference type="EMBL" id="PGCI01001277">
    <property type="protein sequence ID" value="PLW05925.1"/>
    <property type="molecule type" value="Genomic_DNA"/>
</dbReference>
<dbReference type="GO" id="GO:0051287">
    <property type="term" value="F:NAD binding"/>
    <property type="evidence" value="ECO:0007669"/>
    <property type="project" value="InterPro"/>
</dbReference>
<dbReference type="InterPro" id="IPR029014">
    <property type="entry name" value="NiFe-Hase_large"/>
</dbReference>
<feature type="domain" description="NADH-quinone oxidoreductase subunit D" evidence="2">
    <location>
        <begin position="1"/>
        <end position="38"/>
    </location>
</feature>
<evidence type="ECO:0000313" key="4">
    <source>
        <dbReference type="Proteomes" id="UP000235392"/>
    </source>
</evidence>
<dbReference type="Gene3D" id="1.10.645.10">
    <property type="entry name" value="Cytochrome-c3 Hydrogenase, chain B"/>
    <property type="match status" value="1"/>
</dbReference>
<dbReference type="AlphaFoldDB" id="A0A2N5RY43"/>
<dbReference type="SUPFAM" id="SSF56762">
    <property type="entry name" value="HydB/Nqo4-like"/>
    <property type="match status" value="1"/>
</dbReference>
<accession>A0A2N5RY43</accession>